<reference evidence="1" key="1">
    <citation type="submission" date="2019-08" db="EMBL/GenBank/DDBJ databases">
        <authorList>
            <person name="Kucharzyk K."/>
            <person name="Murdoch R.W."/>
            <person name="Higgins S."/>
            <person name="Loffler F."/>
        </authorList>
    </citation>
    <scope>NUCLEOTIDE SEQUENCE</scope>
</reference>
<accession>A0A645DFU5</accession>
<proteinExistence type="predicted"/>
<protein>
    <submittedName>
        <fullName evidence="1">Uncharacterized protein</fullName>
    </submittedName>
</protein>
<organism evidence="1">
    <name type="scientific">bioreactor metagenome</name>
    <dbReference type="NCBI Taxonomy" id="1076179"/>
    <lineage>
        <taxon>unclassified sequences</taxon>
        <taxon>metagenomes</taxon>
        <taxon>ecological metagenomes</taxon>
    </lineage>
</organism>
<dbReference type="AlphaFoldDB" id="A0A645DFU5"/>
<sequence length="177" mass="19892">MGSAEDIESQLAAFIANKTVPPVPVRCEIIKYDVPVLKITVPHRTSIAATSSGKILRRRIKADGKPENVPMYPYEIASRLSSLSLLDYSAQPVPDSVIPDLDPVERERLRNIIRAYHGESNLLELTDEELDKALQLVTTVEGKLIPTFTGLLLIGRKDRLKALMPRLFRFCRVRTSR</sequence>
<name>A0A645DFU5_9ZZZZ</name>
<dbReference type="EMBL" id="VSSQ01035969">
    <property type="protein sequence ID" value="MPM88334.1"/>
    <property type="molecule type" value="Genomic_DNA"/>
</dbReference>
<gene>
    <name evidence="1" type="ORF">SDC9_135436</name>
</gene>
<evidence type="ECO:0000313" key="1">
    <source>
        <dbReference type="EMBL" id="MPM88334.1"/>
    </source>
</evidence>
<comment type="caution">
    <text evidence="1">The sequence shown here is derived from an EMBL/GenBank/DDBJ whole genome shotgun (WGS) entry which is preliminary data.</text>
</comment>